<dbReference type="Gene3D" id="3.90.70.10">
    <property type="entry name" value="Cysteine proteinases"/>
    <property type="match status" value="1"/>
</dbReference>
<comment type="similarity">
    <text evidence="1">Belongs to the peptidase C1 family.</text>
</comment>
<dbReference type="SUPFAM" id="SSF54001">
    <property type="entry name" value="Cysteine proteinases"/>
    <property type="match status" value="1"/>
</dbReference>
<dbReference type="AlphaFoldDB" id="A0A804J529"/>
<dbReference type="GO" id="GO:0006508">
    <property type="term" value="P:proteolysis"/>
    <property type="evidence" value="ECO:0007669"/>
    <property type="project" value="InterPro"/>
</dbReference>
<proteinExistence type="inferred from homology"/>
<dbReference type="EMBL" id="HG996470">
    <property type="protein sequence ID" value="CAG1838815.1"/>
    <property type="molecule type" value="Genomic_DNA"/>
</dbReference>
<evidence type="ECO:0000259" key="2">
    <source>
        <dbReference type="Pfam" id="PF00112"/>
    </source>
</evidence>
<keyword evidence="5" id="KW-1185">Reference proteome</keyword>
<dbReference type="GO" id="GO:0008234">
    <property type="term" value="F:cysteine-type peptidase activity"/>
    <property type="evidence" value="ECO:0007669"/>
    <property type="project" value="InterPro"/>
</dbReference>
<feature type="domain" description="Peptidase C1A papain C-terminal" evidence="2">
    <location>
        <begin position="30"/>
        <end position="95"/>
    </location>
</feature>
<dbReference type="InterPro" id="IPR013128">
    <property type="entry name" value="Peptidase_C1A"/>
</dbReference>
<organism evidence="4 5">
    <name type="scientific">Musa acuminata subsp. malaccensis</name>
    <name type="common">Wild banana</name>
    <name type="synonym">Musa malaccensis</name>
    <dbReference type="NCBI Taxonomy" id="214687"/>
    <lineage>
        <taxon>Eukaryota</taxon>
        <taxon>Viridiplantae</taxon>
        <taxon>Streptophyta</taxon>
        <taxon>Embryophyta</taxon>
        <taxon>Tracheophyta</taxon>
        <taxon>Spermatophyta</taxon>
        <taxon>Magnoliopsida</taxon>
        <taxon>Liliopsida</taxon>
        <taxon>Zingiberales</taxon>
        <taxon>Musaceae</taxon>
        <taxon>Musa</taxon>
    </lineage>
</organism>
<dbReference type="PANTHER" id="PTHR12411">
    <property type="entry name" value="CYSTEINE PROTEASE FAMILY C1-RELATED"/>
    <property type="match status" value="1"/>
</dbReference>
<dbReference type="Gramene" id="Ma05_t16270.1">
    <property type="protein sequence ID" value="Ma05_p16270.1"/>
    <property type="gene ID" value="Ma05_g16270"/>
</dbReference>
<dbReference type="EnsemblPlants" id="Ma05_t16270.1">
    <property type="protein sequence ID" value="Ma05_p16270.1"/>
    <property type="gene ID" value="Ma05_g16270"/>
</dbReference>
<evidence type="ECO:0000313" key="5">
    <source>
        <dbReference type="Proteomes" id="UP000012960"/>
    </source>
</evidence>
<dbReference type="Pfam" id="PF00112">
    <property type="entry name" value="Peptidase_C1"/>
    <property type="match status" value="1"/>
</dbReference>
<dbReference type="InParanoid" id="A0A804J529"/>
<evidence type="ECO:0000313" key="4">
    <source>
        <dbReference type="EnsemblPlants" id="Ma05_p16270.1"/>
    </source>
</evidence>
<dbReference type="InterPro" id="IPR000668">
    <property type="entry name" value="Peptidase_C1A_C"/>
</dbReference>
<evidence type="ECO:0000256" key="1">
    <source>
        <dbReference type="ARBA" id="ARBA00008455"/>
    </source>
</evidence>
<protein>
    <submittedName>
        <fullName evidence="3">(wild Malaysian banana) hypothetical protein</fullName>
    </submittedName>
</protein>
<dbReference type="OMA" id="IGPINML"/>
<reference evidence="3" key="1">
    <citation type="submission" date="2021-03" db="EMBL/GenBank/DDBJ databases">
        <authorList>
            <consortium name="Genoscope - CEA"/>
            <person name="William W."/>
        </authorList>
    </citation>
    <scope>NUCLEOTIDE SEQUENCE</scope>
    <source>
        <strain evidence="3">Doubled-haploid Pahang</strain>
    </source>
</reference>
<dbReference type="Proteomes" id="UP000012960">
    <property type="component" value="Unplaced"/>
</dbReference>
<gene>
    <name evidence="3" type="ORF">GSMUA_269920.1</name>
</gene>
<sequence>MIGPINMLFNCSTTYRGNHWLTNEIIPGMREEGIVSPVKDQGHCGSCWTFSMTRALEAAYAQVTGKNISLSEQQLVNCAYAFNNFGCNGGFPSQA</sequence>
<name>A0A804J529_MUSAM</name>
<evidence type="ECO:0000313" key="3">
    <source>
        <dbReference type="EMBL" id="CAG1838815.1"/>
    </source>
</evidence>
<dbReference type="InterPro" id="IPR038765">
    <property type="entry name" value="Papain-like_cys_pep_sf"/>
</dbReference>
<accession>A0A804J529</accession>
<reference evidence="4" key="2">
    <citation type="submission" date="2021-05" db="UniProtKB">
        <authorList>
            <consortium name="EnsemblPlants"/>
        </authorList>
    </citation>
    <scope>IDENTIFICATION</scope>
    <source>
        <strain evidence="4">subsp. malaccensis</strain>
    </source>
</reference>